<gene>
    <name evidence="6" type="ORF">A9K55_006923</name>
</gene>
<evidence type="ECO:0000256" key="1">
    <source>
        <dbReference type="ARBA" id="ARBA00022723"/>
    </source>
</evidence>
<dbReference type="OrthoDB" id="5952526at2759"/>
<dbReference type="AlphaFoldDB" id="A0A2H4S9P7"/>
<dbReference type="EMBL" id="CP023323">
    <property type="protein sequence ID" value="ATY59838.1"/>
    <property type="molecule type" value="Genomic_DNA"/>
</dbReference>
<dbReference type="PROSITE" id="PS01360">
    <property type="entry name" value="ZF_MYND_1"/>
    <property type="match status" value="1"/>
</dbReference>
<name>A0A2H4S9P7_CORMI</name>
<protein>
    <submittedName>
        <fullName evidence="6">Zinc finger domain-containing MYND-type</fullName>
    </submittedName>
</protein>
<keyword evidence="3" id="KW-0862">Zinc</keyword>
<accession>A0A2H4S9P7</accession>
<evidence type="ECO:0000259" key="5">
    <source>
        <dbReference type="PROSITE" id="PS50865"/>
    </source>
</evidence>
<dbReference type="Proteomes" id="UP000323067">
    <property type="component" value="Chromosome vi"/>
</dbReference>
<dbReference type="SUPFAM" id="SSF144232">
    <property type="entry name" value="HIT/MYND zinc finger-like"/>
    <property type="match status" value="1"/>
</dbReference>
<dbReference type="Pfam" id="PF01753">
    <property type="entry name" value="zf-MYND"/>
    <property type="match status" value="1"/>
</dbReference>
<evidence type="ECO:0000256" key="4">
    <source>
        <dbReference type="PROSITE-ProRule" id="PRU00134"/>
    </source>
</evidence>
<dbReference type="InterPro" id="IPR002893">
    <property type="entry name" value="Znf_MYND"/>
</dbReference>
<organism evidence="6 7">
    <name type="scientific">Cordyceps militaris</name>
    <name type="common">Caterpillar fungus</name>
    <name type="synonym">Clavaria militaris</name>
    <dbReference type="NCBI Taxonomy" id="73501"/>
    <lineage>
        <taxon>Eukaryota</taxon>
        <taxon>Fungi</taxon>
        <taxon>Dikarya</taxon>
        <taxon>Ascomycota</taxon>
        <taxon>Pezizomycotina</taxon>
        <taxon>Sordariomycetes</taxon>
        <taxon>Hypocreomycetidae</taxon>
        <taxon>Hypocreales</taxon>
        <taxon>Cordycipitaceae</taxon>
        <taxon>Cordyceps</taxon>
    </lineage>
</organism>
<dbReference type="VEuPathDB" id="FungiDB:CCM_01966"/>
<feature type="domain" description="MYND-type" evidence="5">
    <location>
        <begin position="19"/>
        <end position="57"/>
    </location>
</feature>
<evidence type="ECO:0000256" key="2">
    <source>
        <dbReference type="ARBA" id="ARBA00022771"/>
    </source>
</evidence>
<evidence type="ECO:0000313" key="7">
    <source>
        <dbReference type="Proteomes" id="UP000323067"/>
    </source>
</evidence>
<keyword evidence="1" id="KW-0479">Metal-binding</keyword>
<dbReference type="VEuPathDB" id="FungiDB:A9K55_006923"/>
<evidence type="ECO:0000313" key="6">
    <source>
        <dbReference type="EMBL" id="ATY59838.1"/>
    </source>
</evidence>
<reference evidence="6 7" key="1">
    <citation type="journal article" date="2017" name="BMC Genomics">
        <title>Chromosome level assembly and secondary metabolite potential of the parasitic fungus Cordyceps militaris.</title>
        <authorList>
            <person name="Kramer G.J."/>
            <person name="Nodwell J.R."/>
        </authorList>
    </citation>
    <scope>NUCLEOTIDE SEQUENCE [LARGE SCALE GENOMIC DNA]</scope>
    <source>
        <strain evidence="6 7">ATCC 34164</strain>
    </source>
</reference>
<dbReference type="PROSITE" id="PS50865">
    <property type="entry name" value="ZF_MYND_2"/>
    <property type="match status" value="1"/>
</dbReference>
<sequence>METTARTYKGIIGPLENRCSHCQARAAKLLRCVGCSAVRYCNREHQTAHWPHHKPLCVQIKQARAQLAEEEQRLRQAPADFWTPANVFETQVGHFWGLVGTRDYMRARFLLAGDLLPNVGTLCSIKEALKHLRDMLRLCRGDNMGVRNMVPAMMLRLDRDQECYDFAKWWATCDPDGRYDWGDMSLPYLSTRNADVFERPDFFSSYPSINGVSAILLLKLKLLVDIRNIRVARKIFAQRSTPLDICRLIERELIRSPLSKRFLEDSSQTLIQLECKLIRHARELGATLVKANEHYVPALLEPDEALSHTPAAYSPGSWEEMALSLRYCYAAWWETAGVLELLRDAQACAAAELQDEFQHLVLYDTDPYRTAEDGLEEMSIYRIWGSLDHAVENASYLGPWSDRPSERYRRIEWIGDDSDDELDSDDEYS</sequence>
<dbReference type="GO" id="GO:0008270">
    <property type="term" value="F:zinc ion binding"/>
    <property type="evidence" value="ECO:0007669"/>
    <property type="project" value="UniProtKB-KW"/>
</dbReference>
<dbReference type="Gene3D" id="6.10.140.2220">
    <property type="match status" value="1"/>
</dbReference>
<evidence type="ECO:0000256" key="3">
    <source>
        <dbReference type="ARBA" id="ARBA00022833"/>
    </source>
</evidence>
<keyword evidence="2 4" id="KW-0863">Zinc-finger</keyword>
<proteinExistence type="predicted"/>